<reference evidence="1" key="1">
    <citation type="submission" date="2021-03" db="EMBL/GenBank/DDBJ databases">
        <title>Draft genome sequence of rust myrtle Austropuccinia psidii MF-1, a brazilian biotype.</title>
        <authorList>
            <person name="Quecine M.C."/>
            <person name="Pachon D.M.R."/>
            <person name="Bonatelli M.L."/>
            <person name="Correr F.H."/>
            <person name="Franceschini L.M."/>
            <person name="Leite T.F."/>
            <person name="Margarido G.R.A."/>
            <person name="Almeida C.A."/>
            <person name="Ferrarezi J.A."/>
            <person name="Labate C.A."/>
        </authorList>
    </citation>
    <scope>NUCLEOTIDE SEQUENCE</scope>
    <source>
        <strain evidence="1">MF-1</strain>
    </source>
</reference>
<keyword evidence="2" id="KW-1185">Reference proteome</keyword>
<name>A0A9Q3H8D2_9BASI</name>
<accession>A0A9Q3H8D2</accession>
<gene>
    <name evidence="1" type="ORF">O181_032595</name>
</gene>
<protein>
    <submittedName>
        <fullName evidence="1">Uncharacterized protein</fullName>
    </submittedName>
</protein>
<dbReference type="Proteomes" id="UP000765509">
    <property type="component" value="Unassembled WGS sequence"/>
</dbReference>
<dbReference type="EMBL" id="AVOT02011799">
    <property type="protein sequence ID" value="MBW0492880.1"/>
    <property type="molecule type" value="Genomic_DNA"/>
</dbReference>
<sequence length="109" mass="12856">MKALTASVDKIVETLQEGHAQLSKAFEETNEILKQVFEKQNHCKRDRDCLYQDLNKLFDVYQNMNPQPQGHVLDKPYHQEDIKPYAFLENEARFPSQYQDGENMSYSEK</sequence>
<evidence type="ECO:0000313" key="2">
    <source>
        <dbReference type="Proteomes" id="UP000765509"/>
    </source>
</evidence>
<proteinExistence type="predicted"/>
<evidence type="ECO:0000313" key="1">
    <source>
        <dbReference type="EMBL" id="MBW0492880.1"/>
    </source>
</evidence>
<dbReference type="AlphaFoldDB" id="A0A9Q3H8D2"/>
<organism evidence="1 2">
    <name type="scientific">Austropuccinia psidii MF-1</name>
    <dbReference type="NCBI Taxonomy" id="1389203"/>
    <lineage>
        <taxon>Eukaryota</taxon>
        <taxon>Fungi</taxon>
        <taxon>Dikarya</taxon>
        <taxon>Basidiomycota</taxon>
        <taxon>Pucciniomycotina</taxon>
        <taxon>Pucciniomycetes</taxon>
        <taxon>Pucciniales</taxon>
        <taxon>Sphaerophragmiaceae</taxon>
        <taxon>Austropuccinia</taxon>
    </lineage>
</organism>
<comment type="caution">
    <text evidence="1">The sequence shown here is derived from an EMBL/GenBank/DDBJ whole genome shotgun (WGS) entry which is preliminary data.</text>
</comment>